<dbReference type="RefSeq" id="WP_343906189.1">
    <property type="nucleotide sequence ID" value="NZ_BAAAIS010000004.1"/>
</dbReference>
<sequence length="222" mass="23929">MSPHDFLDEQWTQDTPEDTPGRRPRRSPAPQTPRRRRRGGQLLVLVLAIVVMLAAAYFTLRNPREVEQPRVEVATPSAAAPSEQDASAPATEDESSAPAVATPPPGDASVEAIVTRWATRENPKDTSWSEELADQIAPDTARRMPMLTCLPAEAAPLRVDGIRPEGEPAQSGTTWSGDLTVTVTDKNNAQTPLTVRAQATWDEGTARWTLTGLECLASGGGE</sequence>
<organism evidence="3 4">
    <name type="scientific">Brachybacterium rhamnosum</name>
    <dbReference type="NCBI Taxonomy" id="173361"/>
    <lineage>
        <taxon>Bacteria</taxon>
        <taxon>Bacillati</taxon>
        <taxon>Actinomycetota</taxon>
        <taxon>Actinomycetes</taxon>
        <taxon>Micrococcales</taxon>
        <taxon>Dermabacteraceae</taxon>
        <taxon>Brachybacterium</taxon>
    </lineage>
</organism>
<name>A0ABW4Q4I9_9MICO</name>
<gene>
    <name evidence="3" type="ORF">ACFSDA_16085</name>
</gene>
<keyword evidence="4" id="KW-1185">Reference proteome</keyword>
<keyword evidence="2" id="KW-1133">Transmembrane helix</keyword>
<accession>A0ABW4Q4I9</accession>
<comment type="caution">
    <text evidence="3">The sequence shown here is derived from an EMBL/GenBank/DDBJ whole genome shotgun (WGS) entry which is preliminary data.</text>
</comment>
<feature type="region of interest" description="Disordered" evidence="1">
    <location>
        <begin position="69"/>
        <end position="107"/>
    </location>
</feature>
<evidence type="ECO:0000256" key="2">
    <source>
        <dbReference type="SAM" id="Phobius"/>
    </source>
</evidence>
<keyword evidence="2" id="KW-0812">Transmembrane</keyword>
<feature type="region of interest" description="Disordered" evidence="1">
    <location>
        <begin position="1"/>
        <end position="37"/>
    </location>
</feature>
<dbReference type="EMBL" id="JBHUFL010000004">
    <property type="protein sequence ID" value="MFD1836583.1"/>
    <property type="molecule type" value="Genomic_DNA"/>
</dbReference>
<feature type="transmembrane region" description="Helical" evidence="2">
    <location>
        <begin position="42"/>
        <end position="60"/>
    </location>
</feature>
<dbReference type="Proteomes" id="UP001597280">
    <property type="component" value="Unassembled WGS sequence"/>
</dbReference>
<evidence type="ECO:0000313" key="4">
    <source>
        <dbReference type="Proteomes" id="UP001597280"/>
    </source>
</evidence>
<evidence type="ECO:0000256" key="1">
    <source>
        <dbReference type="SAM" id="MobiDB-lite"/>
    </source>
</evidence>
<protein>
    <submittedName>
        <fullName evidence="3">Uncharacterized protein</fullName>
    </submittedName>
</protein>
<evidence type="ECO:0000313" key="3">
    <source>
        <dbReference type="EMBL" id="MFD1836583.1"/>
    </source>
</evidence>
<proteinExistence type="predicted"/>
<reference evidence="4" key="1">
    <citation type="journal article" date="2019" name="Int. J. Syst. Evol. Microbiol.">
        <title>The Global Catalogue of Microorganisms (GCM) 10K type strain sequencing project: providing services to taxonomists for standard genome sequencing and annotation.</title>
        <authorList>
            <consortium name="The Broad Institute Genomics Platform"/>
            <consortium name="The Broad Institute Genome Sequencing Center for Infectious Disease"/>
            <person name="Wu L."/>
            <person name="Ma J."/>
        </authorList>
    </citation>
    <scope>NUCLEOTIDE SEQUENCE [LARGE SCALE GENOMIC DNA]</scope>
    <source>
        <strain evidence="4">JCM 11650</strain>
    </source>
</reference>
<keyword evidence="2" id="KW-0472">Membrane</keyword>